<dbReference type="AlphaFoldDB" id="A0AAD8K283"/>
<gene>
    <name evidence="1" type="ORF">QVD17_30813</name>
</gene>
<dbReference type="Proteomes" id="UP001229421">
    <property type="component" value="Unassembled WGS sequence"/>
</dbReference>
<name>A0AAD8K283_TARER</name>
<evidence type="ECO:0000313" key="1">
    <source>
        <dbReference type="EMBL" id="KAK1415044.1"/>
    </source>
</evidence>
<reference evidence="1" key="1">
    <citation type="journal article" date="2023" name="bioRxiv">
        <title>Improved chromosome-level genome assembly for marigold (Tagetes erecta).</title>
        <authorList>
            <person name="Jiang F."/>
            <person name="Yuan L."/>
            <person name="Wang S."/>
            <person name="Wang H."/>
            <person name="Xu D."/>
            <person name="Wang A."/>
            <person name="Fan W."/>
        </authorList>
    </citation>
    <scope>NUCLEOTIDE SEQUENCE</scope>
    <source>
        <strain evidence="1">WSJ</strain>
        <tissue evidence="1">Leaf</tissue>
    </source>
</reference>
<accession>A0AAD8K283</accession>
<organism evidence="1 2">
    <name type="scientific">Tagetes erecta</name>
    <name type="common">African marigold</name>
    <dbReference type="NCBI Taxonomy" id="13708"/>
    <lineage>
        <taxon>Eukaryota</taxon>
        <taxon>Viridiplantae</taxon>
        <taxon>Streptophyta</taxon>
        <taxon>Embryophyta</taxon>
        <taxon>Tracheophyta</taxon>
        <taxon>Spermatophyta</taxon>
        <taxon>Magnoliopsida</taxon>
        <taxon>eudicotyledons</taxon>
        <taxon>Gunneridae</taxon>
        <taxon>Pentapetalae</taxon>
        <taxon>asterids</taxon>
        <taxon>campanulids</taxon>
        <taxon>Asterales</taxon>
        <taxon>Asteraceae</taxon>
        <taxon>Asteroideae</taxon>
        <taxon>Heliantheae alliance</taxon>
        <taxon>Tageteae</taxon>
        <taxon>Tagetes</taxon>
    </lineage>
</organism>
<evidence type="ECO:0000313" key="2">
    <source>
        <dbReference type="Proteomes" id="UP001229421"/>
    </source>
</evidence>
<proteinExistence type="predicted"/>
<dbReference type="EMBL" id="JAUHHV010000008">
    <property type="protein sequence ID" value="KAK1415044.1"/>
    <property type="molecule type" value="Genomic_DNA"/>
</dbReference>
<keyword evidence="2" id="KW-1185">Reference proteome</keyword>
<protein>
    <submittedName>
        <fullName evidence="1">Uncharacterized protein</fullName>
    </submittedName>
</protein>
<comment type="caution">
    <text evidence="1">The sequence shown here is derived from an EMBL/GenBank/DDBJ whole genome shotgun (WGS) entry which is preliminary data.</text>
</comment>
<sequence length="78" mass="8865">MGHRIRHLLRLLSSLKTSFYLHSNRLRHHLRFAVAIPPPRKTNANDLYGKVNLQDLGGLLPVAPVAISRTNDGVMWRS</sequence>